<dbReference type="InterPro" id="IPR018294">
    <property type="entry name" value="ISPD_synthase_CS"/>
</dbReference>
<dbReference type="Proteomes" id="UP000249005">
    <property type="component" value="Chromosome 1"/>
</dbReference>
<dbReference type="FunFam" id="3.90.550.10:FF:000003">
    <property type="entry name" value="2-C-methyl-D-erythritol 4-phosphate cytidylyltransferase"/>
    <property type="match status" value="1"/>
</dbReference>
<gene>
    <name evidence="7 8" type="primary">ispD</name>
    <name evidence="8" type="ORF">NCTC12151_01111</name>
</gene>
<comment type="pathway">
    <text evidence="2 7">Isoprenoid biosynthesis; isopentenyl diphosphate biosynthesis via DXP pathway; isopentenyl diphosphate from 1-deoxy-D-xylulose 5-phosphate: step 2/6.</text>
</comment>
<evidence type="ECO:0000256" key="1">
    <source>
        <dbReference type="ARBA" id="ARBA00001282"/>
    </source>
</evidence>
<evidence type="ECO:0000313" key="9">
    <source>
        <dbReference type="Proteomes" id="UP000249005"/>
    </source>
</evidence>
<dbReference type="PROSITE" id="PS01295">
    <property type="entry name" value="ISPD"/>
    <property type="match status" value="1"/>
</dbReference>
<evidence type="ECO:0000256" key="6">
    <source>
        <dbReference type="ARBA" id="ARBA00023229"/>
    </source>
</evidence>
<dbReference type="Pfam" id="PF01128">
    <property type="entry name" value="IspD"/>
    <property type="match status" value="1"/>
</dbReference>
<feature type="site" description="Positions MEP for the nucleophilic attack" evidence="7">
    <location>
        <position position="218"/>
    </location>
</feature>
<evidence type="ECO:0000256" key="4">
    <source>
        <dbReference type="ARBA" id="ARBA00022679"/>
    </source>
</evidence>
<comment type="subunit">
    <text evidence="7">Homodimer.</text>
</comment>
<evidence type="ECO:0000256" key="2">
    <source>
        <dbReference type="ARBA" id="ARBA00004787"/>
    </source>
</evidence>
<dbReference type="Gene3D" id="3.90.550.10">
    <property type="entry name" value="Spore Coat Polysaccharide Biosynthesis Protein SpsA, Chain A"/>
    <property type="match status" value="1"/>
</dbReference>
<dbReference type="EC" id="2.7.7.60" evidence="7"/>
<dbReference type="OrthoDB" id="9806837at2"/>
<dbReference type="UniPathway" id="UPA00056">
    <property type="reaction ID" value="UER00093"/>
</dbReference>
<dbReference type="RefSeq" id="WP_111739656.1">
    <property type="nucleotide sequence ID" value="NZ_LR698987.1"/>
</dbReference>
<dbReference type="AlphaFoldDB" id="A0A2X4UC07"/>
<dbReference type="SUPFAM" id="SSF53448">
    <property type="entry name" value="Nucleotide-diphospho-sugar transferases"/>
    <property type="match status" value="1"/>
</dbReference>
<feature type="site" description="Transition state stabilizer" evidence="7">
    <location>
        <position position="23"/>
    </location>
</feature>
<evidence type="ECO:0000256" key="7">
    <source>
        <dbReference type="HAMAP-Rule" id="MF_00108"/>
    </source>
</evidence>
<protein>
    <recommendedName>
        <fullName evidence="7">2-C-methyl-D-erythritol 4-phosphate cytidylyltransferase</fullName>
        <ecNumber evidence="7">2.7.7.60</ecNumber>
    </recommendedName>
    <alternativeName>
        <fullName evidence="7">4-diphosphocytidyl-2C-methyl-D-erythritol synthase</fullName>
    </alternativeName>
    <alternativeName>
        <fullName evidence="7">MEP cytidylyltransferase</fullName>
        <shortName evidence="7">MCT</shortName>
    </alternativeName>
</protein>
<dbReference type="KEGG" id="lri:NCTC12151_01111"/>
<reference evidence="8 9" key="1">
    <citation type="submission" date="2018-06" db="EMBL/GenBank/DDBJ databases">
        <authorList>
            <consortium name="Pathogen Informatics"/>
            <person name="Doyle S."/>
        </authorList>
    </citation>
    <scope>NUCLEOTIDE SEQUENCE [LARGE SCALE GENOMIC DNA]</scope>
    <source>
        <strain evidence="8 9">NCTC12151</strain>
    </source>
</reference>
<evidence type="ECO:0000256" key="3">
    <source>
        <dbReference type="ARBA" id="ARBA00009789"/>
    </source>
</evidence>
<dbReference type="InterPro" id="IPR034683">
    <property type="entry name" value="IspD/TarI"/>
</dbReference>
<dbReference type="CDD" id="cd02516">
    <property type="entry name" value="CDP-ME_synthetase"/>
    <property type="match status" value="1"/>
</dbReference>
<dbReference type="InterPro" id="IPR029044">
    <property type="entry name" value="Nucleotide-diphossugar_trans"/>
</dbReference>
<proteinExistence type="inferred from homology"/>
<name>A0A2X4UC07_9GAMM</name>
<feature type="site" description="Transition state stabilizer" evidence="7">
    <location>
        <position position="30"/>
    </location>
</feature>
<keyword evidence="5 7" id="KW-0548">Nucleotidyltransferase</keyword>
<comment type="function">
    <text evidence="7">Catalyzes the formation of 4-diphosphocytidyl-2-C-methyl-D-erythritol from CTP and 2-C-methyl-D-erythritol 4-phosphate (MEP).</text>
</comment>
<evidence type="ECO:0000256" key="5">
    <source>
        <dbReference type="ARBA" id="ARBA00022695"/>
    </source>
</evidence>
<sequence length="236" mass="25715">MVQAASLHPRTVAILPAAGIGSRMQCDFPKQYLTIGTKTILEYAVSALLEHRAVEQVIIALHPEDSYFSSLPIAADPRVSTAIGGAERADSVMAGLAQARSVGADWVLVHDAARPCLHYDDLETLITTVYRGRQGGILAMPVKDTMKRAIDGESAIAHTVDRRGLWHAMTPQMFPLELLYDCMSQAINDGVSLTDEASALEYCGYHPLLVPGRSDNIKVTRPEDLALATFYLTHQD</sequence>
<keyword evidence="9" id="KW-1185">Reference proteome</keyword>
<keyword evidence="4 7" id="KW-0808">Transferase</keyword>
<dbReference type="PANTHER" id="PTHR32125">
    <property type="entry name" value="2-C-METHYL-D-ERYTHRITOL 4-PHOSPHATE CYTIDYLYLTRANSFERASE, CHLOROPLASTIC"/>
    <property type="match status" value="1"/>
</dbReference>
<dbReference type="PANTHER" id="PTHR32125:SF4">
    <property type="entry name" value="2-C-METHYL-D-ERYTHRITOL 4-PHOSPHATE CYTIDYLYLTRANSFERASE, CHLOROPLASTIC"/>
    <property type="match status" value="1"/>
</dbReference>
<accession>A0A2X4UC07</accession>
<comment type="similarity">
    <text evidence="3 7">Belongs to the IspD/TarI cytidylyltransferase family. IspD subfamily.</text>
</comment>
<dbReference type="HAMAP" id="MF_00108">
    <property type="entry name" value="IspD"/>
    <property type="match status" value="1"/>
</dbReference>
<evidence type="ECO:0000313" key="8">
    <source>
        <dbReference type="EMBL" id="SQI37347.1"/>
    </source>
</evidence>
<dbReference type="GO" id="GO:0019288">
    <property type="term" value="P:isopentenyl diphosphate biosynthetic process, methylerythritol 4-phosphate pathway"/>
    <property type="evidence" value="ECO:0007669"/>
    <property type="project" value="UniProtKB-UniRule"/>
</dbReference>
<dbReference type="InterPro" id="IPR001228">
    <property type="entry name" value="IspD"/>
</dbReference>
<dbReference type="NCBIfam" id="TIGR00453">
    <property type="entry name" value="ispD"/>
    <property type="match status" value="1"/>
</dbReference>
<organism evidence="8 9">
    <name type="scientific">Leminorella richardii</name>
    <dbReference type="NCBI Taxonomy" id="158841"/>
    <lineage>
        <taxon>Bacteria</taxon>
        <taxon>Pseudomonadati</taxon>
        <taxon>Pseudomonadota</taxon>
        <taxon>Gammaproteobacteria</taxon>
        <taxon>Enterobacterales</taxon>
        <taxon>Budviciaceae</taxon>
        <taxon>Leminorella</taxon>
    </lineage>
</organism>
<dbReference type="EMBL" id="LS483470">
    <property type="protein sequence ID" value="SQI37347.1"/>
    <property type="molecule type" value="Genomic_DNA"/>
</dbReference>
<feature type="site" description="Positions MEP for the nucleophilic attack" evidence="7">
    <location>
        <position position="162"/>
    </location>
</feature>
<dbReference type="InterPro" id="IPR050088">
    <property type="entry name" value="IspD/TarI_cytidylyltransf_bact"/>
</dbReference>
<keyword evidence="6 7" id="KW-0414">Isoprene biosynthesis</keyword>
<dbReference type="GO" id="GO:0050518">
    <property type="term" value="F:2-C-methyl-D-erythritol 4-phosphate cytidylyltransferase activity"/>
    <property type="evidence" value="ECO:0007669"/>
    <property type="project" value="UniProtKB-UniRule"/>
</dbReference>
<comment type="catalytic activity">
    <reaction evidence="1 7">
        <text>2-C-methyl-D-erythritol 4-phosphate + CTP + H(+) = 4-CDP-2-C-methyl-D-erythritol + diphosphate</text>
        <dbReference type="Rhea" id="RHEA:13429"/>
        <dbReference type="ChEBI" id="CHEBI:15378"/>
        <dbReference type="ChEBI" id="CHEBI:33019"/>
        <dbReference type="ChEBI" id="CHEBI:37563"/>
        <dbReference type="ChEBI" id="CHEBI:57823"/>
        <dbReference type="ChEBI" id="CHEBI:58262"/>
        <dbReference type="EC" id="2.7.7.60"/>
    </reaction>
</comment>